<protein>
    <submittedName>
        <fullName evidence="2">Mitochondrial transcription termination factor</fullName>
    </submittedName>
</protein>
<evidence type="ECO:0000313" key="2">
    <source>
        <dbReference type="WBParaSite" id="ES5_v2.g18954.t1"/>
    </source>
</evidence>
<accession>A0AC34FNA7</accession>
<evidence type="ECO:0000313" key="1">
    <source>
        <dbReference type="Proteomes" id="UP000887579"/>
    </source>
</evidence>
<reference evidence="2" key="1">
    <citation type="submission" date="2022-11" db="UniProtKB">
        <authorList>
            <consortium name="WormBaseParasite"/>
        </authorList>
    </citation>
    <scope>IDENTIFICATION</scope>
</reference>
<proteinExistence type="predicted"/>
<sequence>MLLRTFYVQTFKVSRLSGIRKFATGSNSPVWKQWNEEEASPSSEKHEDNIDEIEAFGGINAYENEDALLEDDFNTEKDVERLINSLKKIDEGAPILGSGLVKDHVHKLNISEMESPDDTTSRPLNRWRKIIYDEGELDNSKLDLPPSRTNPHPFDEKWQKISLPPTHARSMAAYVNHSKVLQNLLDLGVDLLDIDTKTTLARHFVRMDWEKDAFPRLNWLVKSIGVDHEMLASYITRNPFFLIQNLDEMKERVSYLKSKKFTKAQIIKIVTENRYWLNMDIKTTDSRLGWIQRQFHLSGNEVRYLLTKEPRLIIFGLGPLQRLVLLLNNELRFTKEDIKKMLLEDPRLFMIDAKHIISSFNYLVLVMDIPNYLIVDYPCSLRCSVAAIRKRHDFLKRLNKAIYNPEVPGYVSLEKLLQPSDRKFAENVARVKLVDYNTFMKIL</sequence>
<dbReference type="WBParaSite" id="ES5_v2.g18954.t1">
    <property type="protein sequence ID" value="ES5_v2.g18954.t1"/>
    <property type="gene ID" value="ES5_v2.g18954"/>
</dbReference>
<name>A0AC34FNA7_9BILA</name>
<organism evidence="1 2">
    <name type="scientific">Panagrolaimus sp. ES5</name>
    <dbReference type="NCBI Taxonomy" id="591445"/>
    <lineage>
        <taxon>Eukaryota</taxon>
        <taxon>Metazoa</taxon>
        <taxon>Ecdysozoa</taxon>
        <taxon>Nematoda</taxon>
        <taxon>Chromadorea</taxon>
        <taxon>Rhabditida</taxon>
        <taxon>Tylenchina</taxon>
        <taxon>Panagrolaimomorpha</taxon>
        <taxon>Panagrolaimoidea</taxon>
        <taxon>Panagrolaimidae</taxon>
        <taxon>Panagrolaimus</taxon>
    </lineage>
</organism>
<dbReference type="Proteomes" id="UP000887579">
    <property type="component" value="Unplaced"/>
</dbReference>